<name>A0A5M3WG46_9ACTN</name>
<proteinExistence type="predicted"/>
<dbReference type="GO" id="GO:0016740">
    <property type="term" value="F:transferase activity"/>
    <property type="evidence" value="ECO:0007669"/>
    <property type="project" value="UniProtKB-KW"/>
</dbReference>
<dbReference type="OrthoDB" id="3212194at2"/>
<dbReference type="Gene3D" id="3.10.490.10">
    <property type="entry name" value="Gamma-glutamyl cyclotransferase-like"/>
    <property type="match status" value="1"/>
</dbReference>
<dbReference type="Pfam" id="PF13772">
    <property type="entry name" value="AIG2_2"/>
    <property type="match status" value="1"/>
</dbReference>
<feature type="binding site" evidence="2">
    <location>
        <begin position="4"/>
        <end position="9"/>
    </location>
    <ligand>
        <name>substrate</name>
    </ligand>
</feature>
<evidence type="ECO:0000313" key="4">
    <source>
        <dbReference type="Proteomes" id="UP000334990"/>
    </source>
</evidence>
<keyword evidence="3" id="KW-0808">Transferase</keyword>
<organism evidence="3 4">
    <name type="scientific">Acrocarpospora corrugata</name>
    <dbReference type="NCBI Taxonomy" id="35763"/>
    <lineage>
        <taxon>Bacteria</taxon>
        <taxon>Bacillati</taxon>
        <taxon>Actinomycetota</taxon>
        <taxon>Actinomycetes</taxon>
        <taxon>Streptosporangiales</taxon>
        <taxon>Streptosporangiaceae</taxon>
        <taxon>Acrocarpospora</taxon>
    </lineage>
</organism>
<dbReference type="RefSeq" id="WP_155341376.1">
    <property type="nucleotide sequence ID" value="NZ_BAAABN010000014.1"/>
</dbReference>
<gene>
    <name evidence="3" type="ORF">Acor_74360</name>
</gene>
<dbReference type="EMBL" id="BLAD01000098">
    <property type="protein sequence ID" value="GES05368.1"/>
    <property type="molecule type" value="Genomic_DNA"/>
</dbReference>
<dbReference type="InterPro" id="IPR013024">
    <property type="entry name" value="GGCT-like"/>
</dbReference>
<reference evidence="3 4" key="1">
    <citation type="submission" date="2019-10" db="EMBL/GenBank/DDBJ databases">
        <title>Whole genome shotgun sequence of Acrocarpospora corrugata NBRC 13972.</title>
        <authorList>
            <person name="Ichikawa N."/>
            <person name="Kimura A."/>
            <person name="Kitahashi Y."/>
            <person name="Komaki H."/>
            <person name="Oguchi A."/>
        </authorList>
    </citation>
    <scope>NUCLEOTIDE SEQUENCE [LARGE SCALE GENOMIC DNA]</scope>
    <source>
        <strain evidence="3 4">NBRC 13972</strain>
    </source>
</reference>
<dbReference type="SUPFAM" id="SSF110857">
    <property type="entry name" value="Gamma-glutamyl cyclotransferase-like"/>
    <property type="match status" value="1"/>
</dbReference>
<dbReference type="InterPro" id="IPR036568">
    <property type="entry name" value="GGCT-like_sf"/>
</dbReference>
<keyword evidence="1" id="KW-0456">Lyase</keyword>
<feature type="binding site" evidence="2">
    <location>
        <position position="119"/>
    </location>
    <ligand>
        <name>substrate</name>
    </ligand>
</feature>
<protein>
    <submittedName>
        <fullName evidence="3">Gamma-glutamylcyclotransferase</fullName>
    </submittedName>
</protein>
<keyword evidence="4" id="KW-1185">Reference proteome</keyword>
<dbReference type="Proteomes" id="UP000334990">
    <property type="component" value="Unassembled WGS sequence"/>
</dbReference>
<comment type="caution">
    <text evidence="3">The sequence shown here is derived from an EMBL/GenBank/DDBJ whole genome shotgun (WGS) entry which is preliminary data.</text>
</comment>
<evidence type="ECO:0000256" key="2">
    <source>
        <dbReference type="PIRSR" id="PIRSR617939-2"/>
    </source>
</evidence>
<evidence type="ECO:0000313" key="3">
    <source>
        <dbReference type="EMBL" id="GES05368.1"/>
    </source>
</evidence>
<dbReference type="CDD" id="cd06661">
    <property type="entry name" value="GGCT_like"/>
    <property type="match status" value="1"/>
</dbReference>
<dbReference type="PANTHER" id="PTHR12935:SF0">
    <property type="entry name" value="GAMMA-GLUTAMYLCYCLOTRANSFERASE"/>
    <property type="match status" value="1"/>
</dbReference>
<dbReference type="GO" id="GO:0003839">
    <property type="term" value="F:gamma-glutamylcyclotransferase activity"/>
    <property type="evidence" value="ECO:0007669"/>
    <property type="project" value="InterPro"/>
</dbReference>
<dbReference type="AlphaFoldDB" id="A0A5M3WG46"/>
<sequence length="150" mass="16668">MPVYAAFASNMDPKQMAERAPHSPMRGAGWLVGWRLTFGGEDVHWEGALATVVEDRDSQVFVVLYDVPEWDEASLDQWTGIELGMYKRVRLRVATLDGDVLAWVYVLDSYEGGLPSARYLGIIADSAEKAGAPDDYVKDLRTRPCKSLGD</sequence>
<dbReference type="InterPro" id="IPR017939">
    <property type="entry name" value="G-Glutamylcylcotransferase"/>
</dbReference>
<evidence type="ECO:0000256" key="1">
    <source>
        <dbReference type="ARBA" id="ARBA00023239"/>
    </source>
</evidence>
<dbReference type="PANTHER" id="PTHR12935">
    <property type="entry name" value="GAMMA-GLUTAMYLCYCLOTRANSFERASE"/>
    <property type="match status" value="1"/>
</dbReference>
<accession>A0A5M3WG46</accession>